<proteinExistence type="predicted"/>
<protein>
    <submittedName>
        <fullName evidence="1">Uncharacterized protein</fullName>
    </submittedName>
</protein>
<reference evidence="1 2" key="1">
    <citation type="journal article" date="2019" name="Commun. Biol.">
        <title>The bagworm genome reveals a unique fibroin gene that provides high tensile strength.</title>
        <authorList>
            <person name="Kono N."/>
            <person name="Nakamura H."/>
            <person name="Ohtoshi R."/>
            <person name="Tomita M."/>
            <person name="Numata K."/>
            <person name="Arakawa K."/>
        </authorList>
    </citation>
    <scope>NUCLEOTIDE SEQUENCE [LARGE SCALE GENOMIC DNA]</scope>
</reference>
<evidence type="ECO:0000313" key="1">
    <source>
        <dbReference type="EMBL" id="GBP90989.1"/>
    </source>
</evidence>
<dbReference type="AlphaFoldDB" id="A0A4C1ZVD8"/>
<comment type="caution">
    <text evidence="1">The sequence shown here is derived from an EMBL/GenBank/DDBJ whole genome shotgun (WGS) entry which is preliminary data.</text>
</comment>
<dbReference type="EMBL" id="BGZK01002131">
    <property type="protein sequence ID" value="GBP90989.1"/>
    <property type="molecule type" value="Genomic_DNA"/>
</dbReference>
<sequence length="80" mass="9035">MKASEQINDDANTLAAGMTEAIQVHDTPLCRTARRDPVKYYTDDCISRSNADIRQRGSRAPNVFRYIPYNFPIINSTDAL</sequence>
<name>A0A4C1ZVD8_EUMVA</name>
<keyword evidence="2" id="KW-1185">Reference proteome</keyword>
<gene>
    <name evidence="1" type="ORF">EVAR_66121_1</name>
</gene>
<evidence type="ECO:0000313" key="2">
    <source>
        <dbReference type="Proteomes" id="UP000299102"/>
    </source>
</evidence>
<accession>A0A4C1ZVD8</accession>
<organism evidence="1 2">
    <name type="scientific">Eumeta variegata</name>
    <name type="common">Bagworm moth</name>
    <name type="synonym">Eumeta japonica</name>
    <dbReference type="NCBI Taxonomy" id="151549"/>
    <lineage>
        <taxon>Eukaryota</taxon>
        <taxon>Metazoa</taxon>
        <taxon>Ecdysozoa</taxon>
        <taxon>Arthropoda</taxon>
        <taxon>Hexapoda</taxon>
        <taxon>Insecta</taxon>
        <taxon>Pterygota</taxon>
        <taxon>Neoptera</taxon>
        <taxon>Endopterygota</taxon>
        <taxon>Lepidoptera</taxon>
        <taxon>Glossata</taxon>
        <taxon>Ditrysia</taxon>
        <taxon>Tineoidea</taxon>
        <taxon>Psychidae</taxon>
        <taxon>Oiketicinae</taxon>
        <taxon>Eumeta</taxon>
    </lineage>
</organism>
<dbReference type="Proteomes" id="UP000299102">
    <property type="component" value="Unassembled WGS sequence"/>
</dbReference>